<accession>A0AAD6MWB0</accession>
<comment type="caution">
    <text evidence="2">The sequence shown here is derived from an EMBL/GenBank/DDBJ whole genome shotgun (WGS) entry which is preliminary data.</text>
</comment>
<name>A0AAD6MWB0_9EURO</name>
<dbReference type="Proteomes" id="UP001215712">
    <property type="component" value="Unassembled WGS sequence"/>
</dbReference>
<proteinExistence type="predicted"/>
<protein>
    <recommendedName>
        <fullName evidence="1">FAD-binding FR-type domain-containing protein</fullName>
    </recommendedName>
</protein>
<dbReference type="Gene3D" id="3.40.50.80">
    <property type="entry name" value="Nucleotide-binding domain of ferredoxin-NADP reductase (FNR) module"/>
    <property type="match status" value="1"/>
</dbReference>
<reference evidence="2" key="2">
    <citation type="submission" date="2023-01" db="EMBL/GenBank/DDBJ databases">
        <authorList>
            <person name="Petersen C."/>
        </authorList>
    </citation>
    <scope>NUCLEOTIDE SEQUENCE</scope>
    <source>
        <strain evidence="2">IBT 17514</strain>
    </source>
</reference>
<sequence length="594" mass="65682">MTSILMDTMQWHDGEQRMQRLLHVPPRDNPSVPYLSAGAADFLQKAPLVALGTLDKEARPWSTLWGGQAGFAGPIAESIIGLRAQVDTKYDPVFSELFGNRPSGLTVDNPMVSGLAIDLENRRRVKLFGHMVAGSRSDRDGGQAQLVVKIEESLGNCPKYLNRKHILPSRFNPQLISDSPQLSQSAMNLLSRADAIFVSSSRGKTDMDTNIRGGPPGFVRVESNGPNGAVLVYPEYSGNRFYQTLGNMQINPRAGCVIPDFGTGDVLYITGHTQILVGKDAAEVLPRSNLAVRIFIDAAKYVQNGLAFRGQPGEASPYNPSVRFLLAEKTIPTMGTDGDMKATLIKKETITPTIQRFRFQIASHSPVTWVPGQYATFSFDEELNMGYSHMRDDDPTSLNDDYIRTFTVSSYPGRDLPSNEFEITVRLHGKVSEYLFRAYEGAGIEVPLKGFGGSFRLPQVAESDEIVPFVAGGIGITPLLGQLLDLDLSRLRLFWSISNNDLGIAQDLFQKWPDLAASTTLFITGSCSSIDDRQKSIYDIIQASKAHIEPRRMQADDLEHSLADTWYLCAGPELQRSVLSWLTGRKVVYEDFNY</sequence>
<organism evidence="2 3">
    <name type="scientific">Penicillium malachiteum</name>
    <dbReference type="NCBI Taxonomy" id="1324776"/>
    <lineage>
        <taxon>Eukaryota</taxon>
        <taxon>Fungi</taxon>
        <taxon>Dikarya</taxon>
        <taxon>Ascomycota</taxon>
        <taxon>Pezizomycotina</taxon>
        <taxon>Eurotiomycetes</taxon>
        <taxon>Eurotiomycetidae</taxon>
        <taxon>Eurotiales</taxon>
        <taxon>Aspergillaceae</taxon>
        <taxon>Penicillium</taxon>
    </lineage>
</organism>
<dbReference type="PANTHER" id="PTHR42815">
    <property type="entry name" value="FAD-BINDING, PUTATIVE (AFU_ORTHOLOGUE AFUA_6G07600)-RELATED"/>
    <property type="match status" value="1"/>
</dbReference>
<dbReference type="AlphaFoldDB" id="A0AAD6MWB0"/>
<dbReference type="InterPro" id="IPR039261">
    <property type="entry name" value="FNR_nucleotide-bd"/>
</dbReference>
<dbReference type="InterPro" id="IPR012349">
    <property type="entry name" value="Split_barrel_FMN-bd"/>
</dbReference>
<dbReference type="InterPro" id="IPR017938">
    <property type="entry name" value="Riboflavin_synthase-like_b-brl"/>
</dbReference>
<dbReference type="PANTHER" id="PTHR42815:SF2">
    <property type="entry name" value="FAD-BINDING, PUTATIVE (AFU_ORTHOLOGUE AFUA_6G07600)-RELATED"/>
    <property type="match status" value="1"/>
</dbReference>
<dbReference type="PROSITE" id="PS51384">
    <property type="entry name" value="FAD_FR"/>
    <property type="match status" value="1"/>
</dbReference>
<dbReference type="Gene3D" id="2.40.30.10">
    <property type="entry name" value="Translation factors"/>
    <property type="match status" value="1"/>
</dbReference>
<dbReference type="SUPFAM" id="SSF52343">
    <property type="entry name" value="Ferredoxin reductase-like, C-terminal NADP-linked domain"/>
    <property type="match status" value="1"/>
</dbReference>
<dbReference type="InterPro" id="IPR017927">
    <property type="entry name" value="FAD-bd_FR_type"/>
</dbReference>
<dbReference type="EMBL" id="JAQJAN010000006">
    <property type="protein sequence ID" value="KAJ5727289.1"/>
    <property type="molecule type" value="Genomic_DNA"/>
</dbReference>
<dbReference type="GO" id="GO:0016491">
    <property type="term" value="F:oxidoreductase activity"/>
    <property type="evidence" value="ECO:0007669"/>
    <property type="project" value="InterPro"/>
</dbReference>
<evidence type="ECO:0000313" key="2">
    <source>
        <dbReference type="EMBL" id="KAJ5727289.1"/>
    </source>
</evidence>
<feature type="domain" description="FAD-binding FR-type" evidence="1">
    <location>
        <begin position="337"/>
        <end position="458"/>
    </location>
</feature>
<dbReference type="Gene3D" id="2.30.110.10">
    <property type="entry name" value="Electron Transport, Fmn-binding Protein, Chain A"/>
    <property type="match status" value="1"/>
</dbReference>
<dbReference type="SUPFAM" id="SSF63380">
    <property type="entry name" value="Riboflavin synthase domain-like"/>
    <property type="match status" value="1"/>
</dbReference>
<evidence type="ECO:0000313" key="3">
    <source>
        <dbReference type="Proteomes" id="UP001215712"/>
    </source>
</evidence>
<reference evidence="2" key="1">
    <citation type="journal article" date="2023" name="IMA Fungus">
        <title>Comparative genomic study of the Penicillium genus elucidates a diverse pangenome and 15 lateral gene transfer events.</title>
        <authorList>
            <person name="Petersen C."/>
            <person name="Sorensen T."/>
            <person name="Nielsen M.R."/>
            <person name="Sondergaard T.E."/>
            <person name="Sorensen J.L."/>
            <person name="Fitzpatrick D.A."/>
            <person name="Frisvad J.C."/>
            <person name="Nielsen K.L."/>
        </authorList>
    </citation>
    <scope>NUCLEOTIDE SEQUENCE</scope>
    <source>
        <strain evidence="2">IBT 17514</strain>
    </source>
</reference>
<keyword evidence="3" id="KW-1185">Reference proteome</keyword>
<evidence type="ECO:0000259" key="1">
    <source>
        <dbReference type="PROSITE" id="PS51384"/>
    </source>
</evidence>
<gene>
    <name evidence="2" type="ORF">N7493_005109</name>
</gene>